<keyword evidence="6" id="KW-1185">Reference proteome</keyword>
<dbReference type="PIRSF" id="PIRSF006325">
    <property type="entry name" value="MeTrfase_bac"/>
    <property type="match status" value="1"/>
</dbReference>
<dbReference type="EMBL" id="CAJHOF010000001">
    <property type="protein sequence ID" value="CAD7286774.1"/>
    <property type="molecule type" value="Genomic_DNA"/>
</dbReference>
<dbReference type="PANTHER" id="PTHR43861:SF2">
    <property type="entry name" value="CARBOXY-S-ADENOSYL-L-METHIONINE SYNTHASE"/>
    <property type="match status" value="1"/>
</dbReference>
<organism evidence="5 6">
    <name type="scientific">Campylobacter majalis</name>
    <dbReference type="NCBI Taxonomy" id="2790656"/>
    <lineage>
        <taxon>Bacteria</taxon>
        <taxon>Pseudomonadati</taxon>
        <taxon>Campylobacterota</taxon>
        <taxon>Epsilonproteobacteria</taxon>
        <taxon>Campylobacterales</taxon>
        <taxon>Campylobacteraceae</taxon>
        <taxon>Campylobacter</taxon>
    </lineage>
</organism>
<evidence type="ECO:0000259" key="4">
    <source>
        <dbReference type="Pfam" id="PF13649"/>
    </source>
</evidence>
<gene>
    <name evidence="3 5" type="primary">cmoA</name>
    <name evidence="5" type="ORF">LMG7974_00077</name>
</gene>
<comment type="catalytic activity">
    <reaction evidence="3">
        <text>prephenate + S-adenosyl-L-methionine = carboxy-S-adenosyl-L-methionine + 3-phenylpyruvate + H2O</text>
        <dbReference type="Rhea" id="RHEA:51692"/>
        <dbReference type="ChEBI" id="CHEBI:15377"/>
        <dbReference type="ChEBI" id="CHEBI:18005"/>
        <dbReference type="ChEBI" id="CHEBI:29934"/>
        <dbReference type="ChEBI" id="CHEBI:59789"/>
        <dbReference type="ChEBI" id="CHEBI:134278"/>
    </reaction>
</comment>
<dbReference type="Gene3D" id="3.40.50.150">
    <property type="entry name" value="Vaccinia Virus protein VP39"/>
    <property type="match status" value="1"/>
</dbReference>
<name>A0ABM8Q1U0_9BACT</name>
<reference evidence="5 6" key="1">
    <citation type="submission" date="2020-11" db="EMBL/GenBank/DDBJ databases">
        <authorList>
            <person name="Peeters C."/>
        </authorList>
    </citation>
    <scope>NUCLEOTIDE SEQUENCE [LARGE SCALE GENOMIC DNA]</scope>
    <source>
        <strain evidence="5 6">LMG 7974</strain>
    </source>
</reference>
<feature type="binding site" evidence="3">
    <location>
        <position position="124"/>
    </location>
    <ligand>
        <name>S-adenosyl-L-methionine</name>
        <dbReference type="ChEBI" id="CHEBI:59789"/>
    </ligand>
</feature>
<feature type="binding site" evidence="3">
    <location>
        <begin position="83"/>
        <end position="84"/>
    </location>
    <ligand>
        <name>S-adenosyl-L-methionine</name>
        <dbReference type="ChEBI" id="CHEBI:59789"/>
    </ligand>
</feature>
<dbReference type="NCBIfam" id="TIGR00740">
    <property type="entry name" value="carboxy-S-adenosyl-L-methionine synthase CmoA"/>
    <property type="match status" value="1"/>
</dbReference>
<evidence type="ECO:0000313" key="6">
    <source>
        <dbReference type="Proteomes" id="UP000789803"/>
    </source>
</evidence>
<keyword evidence="2 3" id="KW-0949">S-adenosyl-L-methionine</keyword>
<dbReference type="InterPro" id="IPR041698">
    <property type="entry name" value="Methyltransf_25"/>
</dbReference>
<dbReference type="HAMAP" id="MF_01589">
    <property type="entry name" value="Cx_SAM_synthase"/>
    <property type="match status" value="1"/>
</dbReference>
<evidence type="ECO:0000256" key="3">
    <source>
        <dbReference type="HAMAP-Rule" id="MF_01589"/>
    </source>
</evidence>
<sequence>MKDEIFKKPIKKQFEFDASVASVFDDMIARSVPYYDVSLSLICEILAKRLKENARVIDLGCSTASTLLSLFRLRNDLKLVGVDNSDAMISNASAKSKAYGADIRLIQDDILTHEFFGYDAVILNYTLQFIRPIKRAEFVSKIFNSLNDDGVFVFSEKIIYDDKIFAKQMIQIYEDYKQKQGYSRYEIAQKREALENVLIPYTEDENKTLILDAGFSRVESVFKWGNFMSFVAFKYS</sequence>
<feature type="binding site" evidence="3">
    <location>
        <position position="35"/>
    </location>
    <ligand>
        <name>S-adenosyl-L-methionine</name>
        <dbReference type="ChEBI" id="CHEBI:59789"/>
    </ligand>
</feature>
<protein>
    <recommendedName>
        <fullName evidence="3">Carboxy-S-adenosyl-L-methionine synthase</fullName>
        <shortName evidence="3">Cx-SAM synthase</shortName>
        <ecNumber evidence="3">2.1.3.-</ecNumber>
    </recommendedName>
</protein>
<dbReference type="GO" id="GO:0016740">
    <property type="term" value="F:transferase activity"/>
    <property type="evidence" value="ECO:0007669"/>
    <property type="project" value="UniProtKB-KW"/>
</dbReference>
<feature type="binding site" evidence="3">
    <location>
        <begin position="109"/>
        <end position="110"/>
    </location>
    <ligand>
        <name>S-adenosyl-L-methionine</name>
        <dbReference type="ChEBI" id="CHEBI:59789"/>
    </ligand>
</feature>
<accession>A0ABM8Q1U0</accession>
<evidence type="ECO:0000256" key="1">
    <source>
        <dbReference type="ARBA" id="ARBA00022679"/>
    </source>
</evidence>
<feature type="binding site" evidence="3">
    <location>
        <begin position="60"/>
        <end position="62"/>
    </location>
    <ligand>
        <name>S-adenosyl-L-methionine</name>
        <dbReference type="ChEBI" id="CHEBI:59789"/>
    </ligand>
</feature>
<dbReference type="RefSeq" id="WP_229931904.1">
    <property type="nucleotide sequence ID" value="NZ_CAJHOF010000001.1"/>
</dbReference>
<dbReference type="SUPFAM" id="SSF53335">
    <property type="entry name" value="S-adenosyl-L-methionine-dependent methyltransferases"/>
    <property type="match status" value="1"/>
</dbReference>
<dbReference type="InterPro" id="IPR029063">
    <property type="entry name" value="SAM-dependent_MTases_sf"/>
</dbReference>
<dbReference type="Pfam" id="PF13649">
    <property type="entry name" value="Methyltransf_25"/>
    <property type="match status" value="1"/>
</dbReference>
<dbReference type="InterPro" id="IPR005271">
    <property type="entry name" value="CmoA"/>
</dbReference>
<comment type="similarity">
    <text evidence="3">Belongs to the class I-like SAM-binding methyltransferase superfamily. Cx-SAM synthase family.</text>
</comment>
<keyword evidence="1 3" id="KW-0808">Transferase</keyword>
<proteinExistence type="inferred from homology"/>
<feature type="domain" description="Methyltransferase" evidence="4">
    <location>
        <begin position="56"/>
        <end position="150"/>
    </location>
</feature>
<dbReference type="Proteomes" id="UP000789803">
    <property type="component" value="Unassembled WGS sequence"/>
</dbReference>
<evidence type="ECO:0000256" key="2">
    <source>
        <dbReference type="ARBA" id="ARBA00022691"/>
    </source>
</evidence>
<dbReference type="CDD" id="cd02440">
    <property type="entry name" value="AdoMet_MTases"/>
    <property type="match status" value="1"/>
</dbReference>
<comment type="function">
    <text evidence="3">Catalyzes the conversion of S-adenosyl-L-methionine (SAM) to carboxy-S-adenosyl-L-methionine (Cx-SAM).</text>
</comment>
<evidence type="ECO:0000313" key="5">
    <source>
        <dbReference type="EMBL" id="CAD7286774.1"/>
    </source>
</evidence>
<feature type="binding site" evidence="3">
    <location>
        <position position="191"/>
    </location>
    <ligand>
        <name>S-adenosyl-L-methionine</name>
        <dbReference type="ChEBI" id="CHEBI:59789"/>
    </ligand>
</feature>
<dbReference type="EC" id="2.1.3.-" evidence="3"/>
<dbReference type="PANTHER" id="PTHR43861">
    <property type="entry name" value="TRANS-ACONITATE 2-METHYLTRANSFERASE-RELATED"/>
    <property type="match status" value="1"/>
</dbReference>
<comment type="caution">
    <text evidence="5">The sequence shown here is derived from an EMBL/GenBank/DDBJ whole genome shotgun (WGS) entry which is preliminary data.</text>
</comment>